<dbReference type="Proteomes" id="UP001321749">
    <property type="component" value="Unassembled WGS sequence"/>
</dbReference>
<evidence type="ECO:0000313" key="3">
    <source>
        <dbReference type="EMBL" id="KAK4466606.1"/>
    </source>
</evidence>
<reference evidence="3" key="2">
    <citation type="submission" date="2023-06" db="EMBL/GenBank/DDBJ databases">
        <authorList>
            <consortium name="Lawrence Berkeley National Laboratory"/>
            <person name="Mondo S.J."/>
            <person name="Hensen N."/>
            <person name="Bonometti L."/>
            <person name="Westerberg I."/>
            <person name="Brannstrom I.O."/>
            <person name="Guillou S."/>
            <person name="Cros-Aarteil S."/>
            <person name="Calhoun S."/>
            <person name="Haridas S."/>
            <person name="Kuo A."/>
            <person name="Pangilinan J."/>
            <person name="Riley R."/>
            <person name="Labutti K."/>
            <person name="Andreopoulos B."/>
            <person name="Lipzen A."/>
            <person name="Chen C."/>
            <person name="Yanf M."/>
            <person name="Daum C."/>
            <person name="Ng V."/>
            <person name="Clum A."/>
            <person name="Steindorff A."/>
            <person name="Ohm R."/>
            <person name="Martin F."/>
            <person name="Silar P."/>
            <person name="Natvig D."/>
            <person name="Lalanne C."/>
            <person name="Gautier V."/>
            <person name="Ament-Velasquez S.L."/>
            <person name="Kruys A."/>
            <person name="Hutchinson M.I."/>
            <person name="Powell A.J."/>
            <person name="Barry K."/>
            <person name="Miller A.N."/>
            <person name="Grigoriev I.V."/>
            <person name="Debuchy R."/>
            <person name="Gladieux P."/>
            <person name="Thoren M.H."/>
            <person name="Johannesson H."/>
        </authorList>
    </citation>
    <scope>NUCLEOTIDE SEQUENCE</scope>
    <source>
        <strain evidence="3">PSN324</strain>
    </source>
</reference>
<feature type="region of interest" description="Disordered" evidence="2">
    <location>
        <begin position="1"/>
        <end position="20"/>
    </location>
</feature>
<dbReference type="SUPFAM" id="SSF50978">
    <property type="entry name" value="WD40 repeat-like"/>
    <property type="match status" value="1"/>
</dbReference>
<dbReference type="PANTHER" id="PTHR43991:SF12">
    <property type="entry name" value="WD REPEAT PROTEIN (AFU_ORTHOLOGUE AFUA_8G05640)"/>
    <property type="match status" value="1"/>
</dbReference>
<reference evidence="3" key="1">
    <citation type="journal article" date="2023" name="Mol. Phylogenet. Evol.">
        <title>Genome-scale phylogeny and comparative genomics of the fungal order Sordariales.</title>
        <authorList>
            <person name="Hensen N."/>
            <person name="Bonometti L."/>
            <person name="Westerberg I."/>
            <person name="Brannstrom I.O."/>
            <person name="Guillou S."/>
            <person name="Cros-Aarteil S."/>
            <person name="Calhoun S."/>
            <person name="Haridas S."/>
            <person name="Kuo A."/>
            <person name="Mondo S."/>
            <person name="Pangilinan J."/>
            <person name="Riley R."/>
            <person name="LaButti K."/>
            <person name="Andreopoulos B."/>
            <person name="Lipzen A."/>
            <person name="Chen C."/>
            <person name="Yan M."/>
            <person name="Daum C."/>
            <person name="Ng V."/>
            <person name="Clum A."/>
            <person name="Steindorff A."/>
            <person name="Ohm R.A."/>
            <person name="Martin F."/>
            <person name="Silar P."/>
            <person name="Natvig D.O."/>
            <person name="Lalanne C."/>
            <person name="Gautier V."/>
            <person name="Ament-Velasquez S.L."/>
            <person name="Kruys A."/>
            <person name="Hutchinson M.I."/>
            <person name="Powell A.J."/>
            <person name="Barry K."/>
            <person name="Miller A.N."/>
            <person name="Grigoriev I.V."/>
            <person name="Debuchy R."/>
            <person name="Gladieux P."/>
            <person name="Hiltunen Thoren M."/>
            <person name="Johannesson H."/>
        </authorList>
    </citation>
    <scope>NUCLEOTIDE SEQUENCE</scope>
    <source>
        <strain evidence="3">PSN324</strain>
    </source>
</reference>
<evidence type="ECO:0000313" key="4">
    <source>
        <dbReference type="Proteomes" id="UP001321749"/>
    </source>
</evidence>
<comment type="caution">
    <text evidence="3">The sequence shown here is derived from an EMBL/GenBank/DDBJ whole genome shotgun (WGS) entry which is preliminary data.</text>
</comment>
<dbReference type="PANTHER" id="PTHR43991">
    <property type="entry name" value="WD REPEAT PROTEIN (AFU_ORTHOLOGUE AFUA_8G05640)-RELATED"/>
    <property type="match status" value="1"/>
</dbReference>
<feature type="compositionally biased region" description="Acidic residues" evidence="2">
    <location>
        <begin position="202"/>
        <end position="213"/>
    </location>
</feature>
<dbReference type="SMART" id="SM00320">
    <property type="entry name" value="WD40"/>
    <property type="match status" value="1"/>
</dbReference>
<accession>A0AAV9I4Q6</accession>
<dbReference type="InterPro" id="IPR001680">
    <property type="entry name" value="WD40_rpt"/>
</dbReference>
<dbReference type="EMBL" id="MU864930">
    <property type="protein sequence ID" value="KAK4466606.1"/>
    <property type="molecule type" value="Genomic_DNA"/>
</dbReference>
<feature type="region of interest" description="Disordered" evidence="2">
    <location>
        <begin position="202"/>
        <end position="228"/>
    </location>
</feature>
<name>A0AAV9I4Q6_9PEZI</name>
<proteinExistence type="predicted"/>
<dbReference type="InterPro" id="IPR015943">
    <property type="entry name" value="WD40/YVTN_repeat-like_dom_sf"/>
</dbReference>
<dbReference type="InterPro" id="IPR036322">
    <property type="entry name" value="WD40_repeat_dom_sf"/>
</dbReference>
<gene>
    <name evidence="3" type="ORF">QBC42DRAFT_61700</name>
</gene>
<dbReference type="Gene3D" id="2.130.10.10">
    <property type="entry name" value="YVTN repeat-like/Quinoprotein amine dehydrogenase"/>
    <property type="match status" value="1"/>
</dbReference>
<feature type="region of interest" description="Disordered" evidence="2">
    <location>
        <begin position="43"/>
        <end position="117"/>
    </location>
</feature>
<evidence type="ECO:0000256" key="2">
    <source>
        <dbReference type="SAM" id="MobiDB-lite"/>
    </source>
</evidence>
<sequence length="817" mass="90758">MRPRDRHYPLGSTSLEQPRRLGSLINTTYASAIHTASLLYASSSQHDGYPGMATAYGHEASSSDEDYQSAEEAIDEDGDYEDEEGDYEDDYYEEDGEEEDEDAEEDEEDQEDQEDQEERHIDHFYTHHHHHHYRPPHTLQLPHHPYLHRLDEYDSDMSDDAGTPVVNYLDITNIITGDNMTIDSSISGEESDDVELEFSSEIGVDQDGDDDGVETGVETGSVSAPESEIESEFDSDIIGESHGGNSSVESQFADDGSVFAVSQPYPPGFMSPGLTPESVLSHAPILPHVPMPPQLPGQMPSQSFAEYLLAEHGVTGWFEPSHPSNTNPATLDPNNYGLVGFLHQWARQSRMLQGLSRGKSPWPAKINELAASEATRIKYEALQGDKCDIQGVNWDDLGVSRKEARERRLLTYSNYVNQAGSDRWTPDLPDVILPRSDNFFRFRRMDIKRNVNLAHFQLRYLLASTSRTRIFYPGVHSVHQFNPISRETRPIIKTGDTPGSQVSAIACDYGVLVAGCFNGDYNLRHLDTPETGNKACRTGNITTDPSGITNHIQIHQRRSSSSPAAAFSSNDNAVRVLDIETEKWISQEKFDFAINCTATSPDKRLRAVVGDNLQLLITAAESTLPDNKPEVFYNLSGHRDYGFAVDWADDGWTIASAFQDKTVKIWDARCLTDSSGNSKTVTTIRTEMAGARNLRFSPVGSGRRVLVAAEEADYVNVIDAQTFRTKQTIDFFGEIGGVTFANEGEDLLVLCCDPDRGGILQFERCGAGGNTLEYEDWVGDGLDWPKSRFTEDRMANGGRAGRGLEGRAWAGCDIEPF</sequence>
<feature type="compositionally biased region" description="Acidic residues" evidence="2">
    <location>
        <begin position="62"/>
        <end position="116"/>
    </location>
</feature>
<protein>
    <submittedName>
        <fullName evidence="3">WD40-repeat-containing domain protein</fullName>
    </submittedName>
</protein>
<keyword evidence="1" id="KW-0853">WD repeat</keyword>
<keyword evidence="4" id="KW-1185">Reference proteome</keyword>
<dbReference type="AlphaFoldDB" id="A0AAV9I4Q6"/>
<dbReference type="PROSITE" id="PS50294">
    <property type="entry name" value="WD_REPEATS_REGION"/>
    <property type="match status" value="1"/>
</dbReference>
<feature type="repeat" description="WD" evidence="1">
    <location>
        <begin position="635"/>
        <end position="667"/>
    </location>
</feature>
<organism evidence="3 4">
    <name type="scientific">Cladorrhinum samala</name>
    <dbReference type="NCBI Taxonomy" id="585594"/>
    <lineage>
        <taxon>Eukaryota</taxon>
        <taxon>Fungi</taxon>
        <taxon>Dikarya</taxon>
        <taxon>Ascomycota</taxon>
        <taxon>Pezizomycotina</taxon>
        <taxon>Sordariomycetes</taxon>
        <taxon>Sordariomycetidae</taxon>
        <taxon>Sordariales</taxon>
        <taxon>Podosporaceae</taxon>
        <taxon>Cladorrhinum</taxon>
    </lineage>
</organism>
<dbReference type="PROSITE" id="PS50082">
    <property type="entry name" value="WD_REPEATS_2"/>
    <property type="match status" value="1"/>
</dbReference>
<evidence type="ECO:0000256" key="1">
    <source>
        <dbReference type="PROSITE-ProRule" id="PRU00221"/>
    </source>
</evidence>